<evidence type="ECO:0000256" key="3">
    <source>
        <dbReference type="ARBA" id="ARBA00022553"/>
    </source>
</evidence>
<evidence type="ECO:0000256" key="4">
    <source>
        <dbReference type="ARBA" id="ARBA00022679"/>
    </source>
</evidence>
<dbReference type="PROSITE" id="PS50109">
    <property type="entry name" value="HIS_KIN"/>
    <property type="match status" value="1"/>
</dbReference>
<keyword evidence="4" id="KW-0808">Transferase</keyword>
<keyword evidence="5 9" id="KW-0812">Transmembrane</keyword>
<feature type="region of interest" description="Disordered" evidence="8">
    <location>
        <begin position="368"/>
        <end position="476"/>
    </location>
</feature>
<dbReference type="RefSeq" id="WP_184289644.1">
    <property type="nucleotide sequence ID" value="NZ_JACHJO010000004.1"/>
</dbReference>
<keyword evidence="3" id="KW-0597">Phosphoprotein</keyword>
<comment type="catalytic activity">
    <reaction evidence="1">
        <text>ATP + protein L-histidine = ADP + protein N-phospho-L-histidine.</text>
        <dbReference type="EC" id="2.7.13.3"/>
    </reaction>
</comment>
<accession>A0A841ITP7</accession>
<dbReference type="Pfam" id="PF02518">
    <property type="entry name" value="HATPase_c"/>
    <property type="match status" value="1"/>
</dbReference>
<protein>
    <recommendedName>
        <fullName evidence="2">histidine kinase</fullName>
        <ecNumber evidence="2">2.7.13.3</ecNumber>
    </recommendedName>
</protein>
<dbReference type="PANTHER" id="PTHR45436:SF5">
    <property type="entry name" value="SENSOR HISTIDINE KINASE TRCS"/>
    <property type="match status" value="1"/>
</dbReference>
<keyword evidence="9" id="KW-0472">Membrane</keyword>
<dbReference type="Gene3D" id="3.30.565.10">
    <property type="entry name" value="Histidine kinase-like ATPase, C-terminal domain"/>
    <property type="match status" value="1"/>
</dbReference>
<dbReference type="InterPro" id="IPR036890">
    <property type="entry name" value="HATPase_C_sf"/>
</dbReference>
<evidence type="ECO:0000256" key="9">
    <source>
        <dbReference type="SAM" id="Phobius"/>
    </source>
</evidence>
<keyword evidence="12" id="KW-1185">Reference proteome</keyword>
<evidence type="ECO:0000256" key="1">
    <source>
        <dbReference type="ARBA" id="ARBA00000085"/>
    </source>
</evidence>
<dbReference type="SUPFAM" id="SSF55874">
    <property type="entry name" value="ATPase domain of HSP90 chaperone/DNA topoisomerase II/histidine kinase"/>
    <property type="match status" value="1"/>
</dbReference>
<keyword evidence="7 9" id="KW-1133">Transmembrane helix</keyword>
<evidence type="ECO:0000313" key="11">
    <source>
        <dbReference type="EMBL" id="MBB6119558.1"/>
    </source>
</evidence>
<dbReference type="Proteomes" id="UP000536604">
    <property type="component" value="Unassembled WGS sequence"/>
</dbReference>
<dbReference type="CDD" id="cd00075">
    <property type="entry name" value="HATPase"/>
    <property type="match status" value="1"/>
</dbReference>
<feature type="compositionally biased region" description="Low complexity" evidence="8">
    <location>
        <begin position="371"/>
        <end position="397"/>
    </location>
</feature>
<keyword evidence="6 11" id="KW-0418">Kinase</keyword>
<evidence type="ECO:0000256" key="5">
    <source>
        <dbReference type="ARBA" id="ARBA00022692"/>
    </source>
</evidence>
<dbReference type="EMBL" id="JACHJO010000004">
    <property type="protein sequence ID" value="MBB6119558.1"/>
    <property type="molecule type" value="Genomic_DNA"/>
</dbReference>
<dbReference type="PANTHER" id="PTHR45436">
    <property type="entry name" value="SENSOR HISTIDINE KINASE YKOH"/>
    <property type="match status" value="1"/>
</dbReference>
<dbReference type="InterPro" id="IPR005467">
    <property type="entry name" value="His_kinase_dom"/>
</dbReference>
<feature type="transmembrane region" description="Helical" evidence="9">
    <location>
        <begin position="20"/>
        <end position="39"/>
    </location>
</feature>
<dbReference type="GO" id="GO:0004673">
    <property type="term" value="F:protein histidine kinase activity"/>
    <property type="evidence" value="ECO:0007669"/>
    <property type="project" value="UniProtKB-EC"/>
</dbReference>
<sequence>MTKTPDPRGTRAPGPRAPRWPYALPLLALPAWIWALLALPEARHPAAVTAAAVGIALLVALAVLVDLRERRARALGAELALIREGSEAMAREYLPRMVERLREGASTESALHILPSYVDLDTPQGAVVRSVATEIAAAERRRAATMAACATAAGRMQALTTTMLADLRRMQEHHGDGVTGTDVLGDLMHLDHSTAQAGRIADSIAILTGARSGRRWSKAISLESILRGAMARIGSYQRIRTHNVPRQGIAGFAAEGVIHALAELLDNATKFSPPTAEVHVHVEEVQAGIAVMIEDGGLVMSEDALHRARAAVAGGLDIASISGSRLGLSVVGQIAKRYDLSVSFRSSSRGGTAVVLLIPQKLVKPLPAQPAPAAAHSGRPTGAAHGAAPAGVAAPATPIRPPVPAAPEAPPAPAGTGGGGGLGLPQRRRGKTLAAAQDSDPRTAAGDSRPATPVKGFGAFRSAVRGQDQTGSPKDA</sequence>
<evidence type="ECO:0000256" key="7">
    <source>
        <dbReference type="ARBA" id="ARBA00022989"/>
    </source>
</evidence>
<dbReference type="InterPro" id="IPR003594">
    <property type="entry name" value="HATPase_dom"/>
</dbReference>
<dbReference type="GO" id="GO:0005886">
    <property type="term" value="C:plasma membrane"/>
    <property type="evidence" value="ECO:0007669"/>
    <property type="project" value="TreeGrafter"/>
</dbReference>
<gene>
    <name evidence="11" type="ORF">FHS13_001507</name>
</gene>
<comment type="caution">
    <text evidence="11">The sequence shown here is derived from an EMBL/GenBank/DDBJ whole genome shotgun (WGS) entry which is preliminary data.</text>
</comment>
<dbReference type="EC" id="2.7.13.3" evidence="2"/>
<name>A0A841ITP7_9ACTN</name>
<dbReference type="AlphaFoldDB" id="A0A841ITP7"/>
<dbReference type="GO" id="GO:0000160">
    <property type="term" value="P:phosphorelay signal transduction system"/>
    <property type="evidence" value="ECO:0007669"/>
    <property type="project" value="TreeGrafter"/>
</dbReference>
<feature type="transmembrane region" description="Helical" evidence="9">
    <location>
        <begin position="45"/>
        <end position="65"/>
    </location>
</feature>
<organism evidence="11 12">
    <name type="scientific">Nocardiopsis algeriensis</name>
    <dbReference type="NCBI Taxonomy" id="1478215"/>
    <lineage>
        <taxon>Bacteria</taxon>
        <taxon>Bacillati</taxon>
        <taxon>Actinomycetota</taxon>
        <taxon>Actinomycetes</taxon>
        <taxon>Streptosporangiales</taxon>
        <taxon>Nocardiopsidaceae</taxon>
        <taxon>Nocardiopsis</taxon>
    </lineage>
</organism>
<dbReference type="SMART" id="SM00387">
    <property type="entry name" value="HATPase_c"/>
    <property type="match status" value="1"/>
</dbReference>
<feature type="domain" description="Histidine kinase" evidence="10">
    <location>
        <begin position="257"/>
        <end position="362"/>
    </location>
</feature>
<evidence type="ECO:0000259" key="10">
    <source>
        <dbReference type="PROSITE" id="PS50109"/>
    </source>
</evidence>
<feature type="compositionally biased region" description="Polar residues" evidence="8">
    <location>
        <begin position="467"/>
        <end position="476"/>
    </location>
</feature>
<reference evidence="11 12" key="1">
    <citation type="submission" date="2020-08" db="EMBL/GenBank/DDBJ databases">
        <title>Genomic Encyclopedia of Type Strains, Phase III (KMG-III): the genomes of soil and plant-associated and newly described type strains.</title>
        <authorList>
            <person name="Whitman W."/>
        </authorList>
    </citation>
    <scope>NUCLEOTIDE SEQUENCE [LARGE SCALE GENOMIC DNA]</scope>
    <source>
        <strain evidence="11 12">CECT 8712</strain>
    </source>
</reference>
<feature type="compositionally biased region" description="Pro residues" evidence="8">
    <location>
        <begin position="398"/>
        <end position="413"/>
    </location>
</feature>
<proteinExistence type="predicted"/>
<dbReference type="InterPro" id="IPR050428">
    <property type="entry name" value="TCS_sensor_his_kinase"/>
</dbReference>
<evidence type="ECO:0000256" key="8">
    <source>
        <dbReference type="SAM" id="MobiDB-lite"/>
    </source>
</evidence>
<evidence type="ECO:0000256" key="2">
    <source>
        <dbReference type="ARBA" id="ARBA00012438"/>
    </source>
</evidence>
<evidence type="ECO:0000313" key="12">
    <source>
        <dbReference type="Proteomes" id="UP000536604"/>
    </source>
</evidence>
<evidence type="ECO:0000256" key="6">
    <source>
        <dbReference type="ARBA" id="ARBA00022777"/>
    </source>
</evidence>